<reference evidence="2" key="1">
    <citation type="submission" date="2020-06" db="EMBL/GenBank/DDBJ databases">
        <authorList>
            <consortium name="Plant Systems Biology data submission"/>
        </authorList>
    </citation>
    <scope>NUCLEOTIDE SEQUENCE</scope>
    <source>
        <strain evidence="2">D6</strain>
    </source>
</reference>
<organism evidence="2 3">
    <name type="scientific">Seminavis robusta</name>
    <dbReference type="NCBI Taxonomy" id="568900"/>
    <lineage>
        <taxon>Eukaryota</taxon>
        <taxon>Sar</taxon>
        <taxon>Stramenopiles</taxon>
        <taxon>Ochrophyta</taxon>
        <taxon>Bacillariophyta</taxon>
        <taxon>Bacillariophyceae</taxon>
        <taxon>Bacillariophycidae</taxon>
        <taxon>Naviculales</taxon>
        <taxon>Naviculaceae</taxon>
        <taxon>Seminavis</taxon>
    </lineage>
</organism>
<gene>
    <name evidence="2" type="ORF">SEMRO_3793_G351080.1</name>
</gene>
<feature type="domain" description="HNH nuclease" evidence="1">
    <location>
        <begin position="33"/>
        <end position="91"/>
    </location>
</feature>
<keyword evidence="3" id="KW-1185">Reference proteome</keyword>
<dbReference type="EMBL" id="CAICTM010003791">
    <property type="protein sequence ID" value="CAB9531649.1"/>
    <property type="molecule type" value="Genomic_DNA"/>
</dbReference>
<dbReference type="OrthoDB" id="4498339at2759"/>
<evidence type="ECO:0000313" key="3">
    <source>
        <dbReference type="Proteomes" id="UP001153069"/>
    </source>
</evidence>
<dbReference type="Proteomes" id="UP001153069">
    <property type="component" value="Unassembled WGS sequence"/>
</dbReference>
<dbReference type="InterPro" id="IPR003615">
    <property type="entry name" value="HNH_nuc"/>
</dbReference>
<protein>
    <recommendedName>
        <fullName evidence="1">HNH nuclease domain-containing protein</fullName>
    </recommendedName>
</protein>
<accession>A0A9N8F4F9</accession>
<dbReference type="AlphaFoldDB" id="A0A9N8F4F9"/>
<evidence type="ECO:0000259" key="1">
    <source>
        <dbReference type="Pfam" id="PF13391"/>
    </source>
</evidence>
<comment type="caution">
    <text evidence="2">The sequence shown here is derived from an EMBL/GenBank/DDBJ whole genome shotgun (WGS) entry which is preliminary data.</text>
</comment>
<evidence type="ECO:0000313" key="2">
    <source>
        <dbReference type="EMBL" id="CAB9531649.1"/>
    </source>
</evidence>
<sequence length="234" mass="26169">MEDSKKVIKFYKRASTSGKSVKCQIPDAYIPNCKAEDETTGIIAAHIWKASARGHLLEEFGLRTEDVNSPRNGLFLTKGIEDAFDNQQVCFLYNVLGTELVLWVADTSITEKTIDGSCKTFSDVHQKPLLCPRGCMPYRRLLAWHARLTLELWSETADTQHYTSEYDNSPGREHAVMFVDPIARAISEMVEPGDDVSINETCRWTLSSSDAATMLLTSALSTDKQDQAAAVWLK</sequence>
<dbReference type="Pfam" id="PF13391">
    <property type="entry name" value="HNH_2"/>
    <property type="match status" value="1"/>
</dbReference>
<name>A0A9N8F4F9_9STRA</name>
<proteinExistence type="predicted"/>